<dbReference type="InterPro" id="IPR029058">
    <property type="entry name" value="AB_hydrolase_fold"/>
</dbReference>
<dbReference type="RefSeq" id="WP_087374809.1">
    <property type="nucleotide sequence ID" value="NZ_NFKK01000029.1"/>
</dbReference>
<dbReference type="Gene3D" id="3.40.50.1820">
    <property type="entry name" value="alpha/beta hydrolase"/>
    <property type="match status" value="1"/>
</dbReference>
<organism evidence="1 2">
    <name type="scientific">Butyricicoccus pullicaecorum</name>
    <dbReference type="NCBI Taxonomy" id="501571"/>
    <lineage>
        <taxon>Bacteria</taxon>
        <taxon>Bacillati</taxon>
        <taxon>Bacillota</taxon>
        <taxon>Clostridia</taxon>
        <taxon>Eubacteriales</taxon>
        <taxon>Butyricicoccaceae</taxon>
        <taxon>Butyricicoccus</taxon>
    </lineage>
</organism>
<gene>
    <name evidence="1" type="ORF">B5F17_13975</name>
</gene>
<sequence>MKLALIFPGIGYHADKPLIYYSTRLARNAGFDIRTIQYDPFPDDALGSRERMIECVRQALDAAEAQFGSIDFTQCEELLFISKSIGTAVASLFADRHGLTPFHFYFTPVDASLPRLQPRGIVFHGTADPLATTDLVAETCREKGLPLHLTGHGNHSLETGQVLDDVRELRHILELCEHYLKTL</sequence>
<proteinExistence type="predicted"/>
<evidence type="ECO:0008006" key="3">
    <source>
        <dbReference type="Google" id="ProtNLM"/>
    </source>
</evidence>
<reference evidence="2" key="1">
    <citation type="submission" date="2017-04" db="EMBL/GenBank/DDBJ databases">
        <title>Function of individual gut microbiota members based on whole genome sequencing of pure cultures obtained from chicken caecum.</title>
        <authorList>
            <person name="Medvecky M."/>
            <person name="Cejkova D."/>
            <person name="Polansky O."/>
            <person name="Karasova D."/>
            <person name="Kubasova T."/>
            <person name="Cizek A."/>
            <person name="Rychlik I."/>
        </authorList>
    </citation>
    <scope>NUCLEOTIDE SEQUENCE [LARGE SCALE GENOMIC DNA]</scope>
    <source>
        <strain evidence="2">An180</strain>
    </source>
</reference>
<comment type="caution">
    <text evidence="1">The sequence shown here is derived from an EMBL/GenBank/DDBJ whole genome shotgun (WGS) entry which is preliminary data.</text>
</comment>
<dbReference type="SUPFAM" id="SSF53474">
    <property type="entry name" value="alpha/beta-Hydrolases"/>
    <property type="match status" value="1"/>
</dbReference>
<dbReference type="EMBL" id="NFKK01000029">
    <property type="protein sequence ID" value="OUP50478.1"/>
    <property type="molecule type" value="Genomic_DNA"/>
</dbReference>
<accession>A0A1Y4L0Z4</accession>
<dbReference type="AlphaFoldDB" id="A0A1Y4L0Z4"/>
<dbReference type="Proteomes" id="UP000195897">
    <property type="component" value="Unassembled WGS sequence"/>
</dbReference>
<evidence type="ECO:0000313" key="1">
    <source>
        <dbReference type="EMBL" id="OUP50478.1"/>
    </source>
</evidence>
<evidence type="ECO:0000313" key="2">
    <source>
        <dbReference type="Proteomes" id="UP000195897"/>
    </source>
</evidence>
<name>A0A1Y4L0Z4_9FIRM</name>
<protein>
    <recommendedName>
        <fullName evidence="3">Alpha/beta hydrolase</fullName>
    </recommendedName>
</protein>